<reference evidence="10 11" key="1">
    <citation type="submission" date="2023-07" db="EMBL/GenBank/DDBJ databases">
        <title>Paenibacillus sp. JX-17 nov. isolated from soil.</title>
        <authorList>
            <person name="Wan Y."/>
            <person name="Liu B."/>
        </authorList>
    </citation>
    <scope>NUCLEOTIDE SEQUENCE [LARGE SCALE GENOMIC DNA]</scope>
    <source>
        <strain evidence="10 11">JX-17</strain>
    </source>
</reference>
<feature type="transmembrane region" description="Helical" evidence="8">
    <location>
        <begin position="46"/>
        <end position="65"/>
    </location>
</feature>
<feature type="transmembrane region" description="Helical" evidence="8">
    <location>
        <begin position="77"/>
        <end position="95"/>
    </location>
</feature>
<feature type="transmembrane region" description="Helical" evidence="8">
    <location>
        <begin position="360"/>
        <end position="379"/>
    </location>
</feature>
<dbReference type="Pfam" id="PF12832">
    <property type="entry name" value="MFS_1_like"/>
    <property type="match status" value="1"/>
</dbReference>
<name>A0ABT9C9T5_9BACL</name>
<keyword evidence="6 8" id="KW-1133">Transmembrane helix</keyword>
<dbReference type="EMBL" id="JAUQTB010000002">
    <property type="protein sequence ID" value="MDO7906021.1"/>
    <property type="molecule type" value="Genomic_DNA"/>
</dbReference>
<evidence type="ECO:0000256" key="1">
    <source>
        <dbReference type="ARBA" id="ARBA00004429"/>
    </source>
</evidence>
<dbReference type="PIRSF" id="PIRSF004925">
    <property type="entry name" value="HcaT"/>
    <property type="match status" value="1"/>
</dbReference>
<dbReference type="PROSITE" id="PS50850">
    <property type="entry name" value="MFS"/>
    <property type="match status" value="2"/>
</dbReference>
<dbReference type="Gene3D" id="1.20.1250.20">
    <property type="entry name" value="MFS general substrate transporter like domains"/>
    <property type="match status" value="2"/>
</dbReference>
<comment type="caution">
    <text evidence="10">The sequence shown here is derived from an EMBL/GenBank/DDBJ whole genome shotgun (WGS) entry which is preliminary data.</text>
</comment>
<accession>A0ABT9C9T5</accession>
<protein>
    <submittedName>
        <fullName evidence="10">MFS transporter</fullName>
    </submittedName>
</protein>
<sequence>MKSSLVKRPDQAWLRAFLFTVFGAMVLLVSYFPLYYRHLGFSSTQIGYLYAIGPMISIFSNMFWSMASDRYGTIKKVLLVLLAGQMLLALCLAATSSFGMVLFIITCFYFFYYPIYPLADTMSISTAAKYGKNFTTIRVFGSLGYAFFAIVIGYILTSAGSSWAIWVAIGLALISLVIGFRLHDQSSGAPGKMNVSGILDILRSREMLWFFACVFLLAIGHRMNEAFLTISLQDLGADQGLIGWALLVSSISEIPMFFLLSLYGDRFRELPLLIIASLMYVLRFFLMGIVDTPVGMMAVQAMHSVTFGIFYVTSLRYLTRLVPSQFRATGMALFTIVWSSASGLLSGAFGGIIFEEAGRTAFYYTAMAFSLAAFAGLILKPLLVRSTDSVTADSPTEF</sequence>
<evidence type="ECO:0000256" key="4">
    <source>
        <dbReference type="ARBA" id="ARBA00022519"/>
    </source>
</evidence>
<evidence type="ECO:0000259" key="9">
    <source>
        <dbReference type="PROSITE" id="PS50850"/>
    </source>
</evidence>
<dbReference type="RefSeq" id="WP_305023201.1">
    <property type="nucleotide sequence ID" value="NZ_JAUQTB010000002.1"/>
</dbReference>
<proteinExistence type="predicted"/>
<dbReference type="InterPro" id="IPR036259">
    <property type="entry name" value="MFS_trans_sf"/>
</dbReference>
<evidence type="ECO:0000256" key="7">
    <source>
        <dbReference type="ARBA" id="ARBA00023136"/>
    </source>
</evidence>
<feature type="transmembrane region" description="Helical" evidence="8">
    <location>
        <begin position="241"/>
        <end position="263"/>
    </location>
</feature>
<dbReference type="Proteomes" id="UP001240171">
    <property type="component" value="Unassembled WGS sequence"/>
</dbReference>
<evidence type="ECO:0000256" key="3">
    <source>
        <dbReference type="ARBA" id="ARBA00022475"/>
    </source>
</evidence>
<evidence type="ECO:0000256" key="2">
    <source>
        <dbReference type="ARBA" id="ARBA00022448"/>
    </source>
</evidence>
<feature type="transmembrane region" description="Helical" evidence="8">
    <location>
        <begin position="139"/>
        <end position="157"/>
    </location>
</feature>
<feature type="transmembrane region" description="Helical" evidence="8">
    <location>
        <begin position="163"/>
        <end position="183"/>
    </location>
</feature>
<feature type="domain" description="Major facilitator superfamily (MFS) profile" evidence="9">
    <location>
        <begin position="206"/>
        <end position="398"/>
    </location>
</feature>
<evidence type="ECO:0000313" key="10">
    <source>
        <dbReference type="EMBL" id="MDO7906021.1"/>
    </source>
</evidence>
<dbReference type="InterPro" id="IPR020846">
    <property type="entry name" value="MFS_dom"/>
</dbReference>
<organism evidence="10 11">
    <name type="scientific">Paenibacillus lacisoli</name>
    <dbReference type="NCBI Taxonomy" id="3064525"/>
    <lineage>
        <taxon>Bacteria</taxon>
        <taxon>Bacillati</taxon>
        <taxon>Bacillota</taxon>
        <taxon>Bacilli</taxon>
        <taxon>Bacillales</taxon>
        <taxon>Paenibacillaceae</taxon>
        <taxon>Paenibacillus</taxon>
    </lineage>
</organism>
<feature type="transmembrane region" description="Helical" evidence="8">
    <location>
        <begin position="204"/>
        <end position="221"/>
    </location>
</feature>
<gene>
    <name evidence="10" type="ORF">Q5741_06260</name>
</gene>
<feature type="transmembrane region" description="Helical" evidence="8">
    <location>
        <begin position="101"/>
        <end position="119"/>
    </location>
</feature>
<dbReference type="PANTHER" id="PTHR23522:SF10">
    <property type="entry name" value="3-PHENYLPROPIONIC ACID TRANSPORTER-RELATED"/>
    <property type="match status" value="1"/>
</dbReference>
<dbReference type="InterPro" id="IPR024989">
    <property type="entry name" value="MFS_assoc_dom"/>
</dbReference>
<feature type="domain" description="Major facilitator superfamily (MFS) profile" evidence="9">
    <location>
        <begin position="1"/>
        <end position="187"/>
    </location>
</feature>
<dbReference type="PANTHER" id="PTHR23522">
    <property type="entry name" value="BLL5896 PROTEIN"/>
    <property type="match status" value="1"/>
</dbReference>
<evidence type="ECO:0000313" key="11">
    <source>
        <dbReference type="Proteomes" id="UP001240171"/>
    </source>
</evidence>
<evidence type="ECO:0000256" key="8">
    <source>
        <dbReference type="SAM" id="Phobius"/>
    </source>
</evidence>
<evidence type="ECO:0000256" key="5">
    <source>
        <dbReference type="ARBA" id="ARBA00022692"/>
    </source>
</evidence>
<keyword evidence="2" id="KW-0813">Transport</keyword>
<keyword evidence="7 8" id="KW-0472">Membrane</keyword>
<dbReference type="SUPFAM" id="SSF103473">
    <property type="entry name" value="MFS general substrate transporter"/>
    <property type="match status" value="1"/>
</dbReference>
<dbReference type="InterPro" id="IPR026032">
    <property type="entry name" value="HcaT-like"/>
</dbReference>
<feature type="transmembrane region" description="Helical" evidence="8">
    <location>
        <begin position="270"/>
        <end position="290"/>
    </location>
</feature>
<evidence type="ECO:0000256" key="6">
    <source>
        <dbReference type="ARBA" id="ARBA00022989"/>
    </source>
</evidence>
<comment type="subcellular location">
    <subcellularLocation>
        <location evidence="1">Cell inner membrane</location>
        <topology evidence="1">Multi-pass membrane protein</topology>
    </subcellularLocation>
</comment>
<feature type="transmembrane region" description="Helical" evidence="8">
    <location>
        <begin position="330"/>
        <end position="354"/>
    </location>
</feature>
<feature type="transmembrane region" description="Helical" evidence="8">
    <location>
        <begin position="12"/>
        <end position="34"/>
    </location>
</feature>
<keyword evidence="11" id="KW-1185">Reference proteome</keyword>
<keyword evidence="3" id="KW-1003">Cell membrane</keyword>
<keyword evidence="5 8" id="KW-0812">Transmembrane</keyword>
<feature type="transmembrane region" description="Helical" evidence="8">
    <location>
        <begin position="296"/>
        <end position="318"/>
    </location>
</feature>
<keyword evidence="4" id="KW-0997">Cell inner membrane</keyword>